<dbReference type="Pfam" id="PF07699">
    <property type="entry name" value="Ephrin_rec_like"/>
    <property type="match status" value="1"/>
</dbReference>
<dbReference type="AlphaFoldDB" id="A0A7J7J7H4"/>
<gene>
    <name evidence="4" type="ORF">EB796_020302</name>
</gene>
<comment type="caution">
    <text evidence="4">The sequence shown here is derived from an EMBL/GenBank/DDBJ whole genome shotgun (WGS) entry which is preliminary data.</text>
</comment>
<dbReference type="PANTHER" id="PTHR46160:SF9">
    <property type="entry name" value="PROTEIN PRY2-RELATED"/>
    <property type="match status" value="1"/>
</dbReference>
<dbReference type="PANTHER" id="PTHR46160">
    <property type="entry name" value="ALPHA-TECTORIN-RELATED"/>
    <property type="match status" value="1"/>
</dbReference>
<dbReference type="SMART" id="SM01411">
    <property type="entry name" value="Ephrin_rec_like"/>
    <property type="match status" value="1"/>
</dbReference>
<dbReference type="InterPro" id="IPR052749">
    <property type="entry name" value="Alpha-tectorin"/>
</dbReference>
<name>A0A7J7J7H4_BUGNE</name>
<keyword evidence="1" id="KW-0245">EGF-like domain</keyword>
<evidence type="ECO:0000313" key="4">
    <source>
        <dbReference type="EMBL" id="KAF6021388.1"/>
    </source>
</evidence>
<feature type="domain" description="VWFD" evidence="3">
    <location>
        <begin position="1"/>
        <end position="143"/>
    </location>
</feature>
<evidence type="ECO:0000313" key="5">
    <source>
        <dbReference type="Proteomes" id="UP000593567"/>
    </source>
</evidence>
<accession>A0A7J7J7H4</accession>
<dbReference type="Gene3D" id="2.10.50.10">
    <property type="entry name" value="Tumor Necrosis Factor Receptor, subunit A, domain 2"/>
    <property type="match status" value="1"/>
</dbReference>
<dbReference type="InterPro" id="IPR011641">
    <property type="entry name" value="Tyr-kin_ephrin_A/B_rcpt-like"/>
</dbReference>
<dbReference type="Pfam" id="PF00094">
    <property type="entry name" value="VWD"/>
    <property type="match status" value="1"/>
</dbReference>
<evidence type="ECO:0000259" key="3">
    <source>
        <dbReference type="PROSITE" id="PS51233"/>
    </source>
</evidence>
<evidence type="ECO:0000256" key="1">
    <source>
        <dbReference type="ARBA" id="ARBA00022536"/>
    </source>
</evidence>
<dbReference type="InterPro" id="IPR024731">
    <property type="entry name" value="NELL2-like_EGF"/>
</dbReference>
<dbReference type="Gene3D" id="2.10.25.10">
    <property type="entry name" value="Laminin"/>
    <property type="match status" value="1"/>
</dbReference>
<protein>
    <submittedName>
        <fullName evidence="4">ZAN</fullName>
    </submittedName>
</protein>
<reference evidence="4" key="1">
    <citation type="submission" date="2020-06" db="EMBL/GenBank/DDBJ databases">
        <title>Draft genome of Bugula neritina, a colonial animal packing powerful symbionts and potential medicines.</title>
        <authorList>
            <person name="Rayko M."/>
        </authorList>
    </citation>
    <scope>NUCLEOTIDE SEQUENCE [LARGE SCALE GENOMIC DNA]</scope>
    <source>
        <strain evidence="4">Kwan_BN1</strain>
    </source>
</reference>
<sequence length="480" mass="51217">MLEEVSKVNCVQLLYASFNVKLCSDQTATVDGEPVTNLLTANSELMIYSGTEGRSAAIHVTDPLTNATEVITVSITPSSTVRLDLPDSYTSKLCGLCGNYDGDSINDLSTADGTDVSALSLAEQGAAIAGSYLIVQSDVVGCQSSSDVLPFTPSDCSTVQAASEDITAQEYCGVYNKGIATYFESCIDGDASLTNIFEMICVYDFCENYVTSVSSDLELGSACLEQGDCVYNRTTAKEAVNRVAEVYVEVCRDNGFSLPSWRADYLAEVCGFPADRCVESNRDGCACPLAEFQDGAYSCVDQSACGCSDPSRGSYHSIGETWIDSSCSTQQTCVGNNEISLTQISCSRFATCEYMESMYSCVCGADYEGDGYICDRFCPAGSQPTSDQSACEKCPVGMYQPLDNQAACLPCPEGTVTSQLGSTSSTNCMAIELVPESQLGQGYCINDIYDFSHGTVVPSSVLPDGLPFGYRKYTSFYVGV</sequence>
<dbReference type="Proteomes" id="UP000593567">
    <property type="component" value="Unassembled WGS sequence"/>
</dbReference>
<keyword evidence="2" id="KW-1015">Disulfide bond</keyword>
<dbReference type="PROSITE" id="PS51233">
    <property type="entry name" value="VWFD"/>
    <property type="match status" value="1"/>
</dbReference>
<keyword evidence="5" id="KW-1185">Reference proteome</keyword>
<dbReference type="OrthoDB" id="5945029at2759"/>
<dbReference type="EMBL" id="VXIV02003050">
    <property type="protein sequence ID" value="KAF6021388.1"/>
    <property type="molecule type" value="Genomic_DNA"/>
</dbReference>
<dbReference type="Pfam" id="PF12947">
    <property type="entry name" value="EGF_3"/>
    <property type="match status" value="1"/>
</dbReference>
<proteinExistence type="predicted"/>
<organism evidence="4 5">
    <name type="scientific">Bugula neritina</name>
    <name type="common">Brown bryozoan</name>
    <name type="synonym">Sertularia neritina</name>
    <dbReference type="NCBI Taxonomy" id="10212"/>
    <lineage>
        <taxon>Eukaryota</taxon>
        <taxon>Metazoa</taxon>
        <taxon>Spiralia</taxon>
        <taxon>Lophotrochozoa</taxon>
        <taxon>Bryozoa</taxon>
        <taxon>Gymnolaemata</taxon>
        <taxon>Cheilostomatida</taxon>
        <taxon>Flustrina</taxon>
        <taxon>Buguloidea</taxon>
        <taxon>Bugulidae</taxon>
        <taxon>Bugula</taxon>
    </lineage>
</organism>
<evidence type="ECO:0000256" key="2">
    <source>
        <dbReference type="ARBA" id="ARBA00023157"/>
    </source>
</evidence>
<dbReference type="InterPro" id="IPR001846">
    <property type="entry name" value="VWF_type-D"/>
</dbReference>